<reference evidence="2 3" key="1">
    <citation type="submission" date="2019-01" db="EMBL/GenBank/DDBJ databases">
        <title>Draft genome sequence of Cellulomonas takizawaensis strain TKZ-21.</title>
        <authorList>
            <person name="Yamamura H."/>
            <person name="Hayashi T."/>
            <person name="Hamada M."/>
            <person name="Serisawa Y."/>
            <person name="Matsuyama K."/>
            <person name="Nakagawa Y."/>
            <person name="Otoguro M."/>
            <person name="Yanagida F."/>
            <person name="Hayakawa M."/>
        </authorList>
    </citation>
    <scope>NUCLEOTIDE SEQUENCE [LARGE SCALE GENOMIC DNA]</scope>
    <source>
        <strain evidence="2 3">NBRC12680</strain>
    </source>
</reference>
<feature type="transmembrane region" description="Helical" evidence="1">
    <location>
        <begin position="119"/>
        <end position="141"/>
    </location>
</feature>
<dbReference type="OrthoDB" id="1551186at2"/>
<organism evidence="2 3">
    <name type="scientific">Cellulomonas biazotea</name>
    <dbReference type="NCBI Taxonomy" id="1709"/>
    <lineage>
        <taxon>Bacteria</taxon>
        <taxon>Bacillati</taxon>
        <taxon>Actinomycetota</taxon>
        <taxon>Actinomycetes</taxon>
        <taxon>Micrococcales</taxon>
        <taxon>Cellulomonadaceae</taxon>
        <taxon>Cellulomonas</taxon>
    </lineage>
</organism>
<dbReference type="InterPro" id="IPR046289">
    <property type="entry name" value="DUF6326"/>
</dbReference>
<gene>
    <name evidence="2" type="ORF">CBZ_12590</name>
</gene>
<keyword evidence="3" id="KW-1185">Reference proteome</keyword>
<protein>
    <submittedName>
        <fullName evidence="2">Uncharacterized protein</fullName>
    </submittedName>
</protein>
<sequence length="147" mass="15856">MTALATPPTTTGTPTPRVSPRTLVSSLWLFAVLCYLYCDVLGLFHTEDLAAILTGEINGIALTQTFLLGAALLMTIPITMVLLSRVAPHPVARWGTVVGGTIMTVVQVGSLFVGGGPTWFYLWFSVLEIGATGFLVCYAALRWRHED</sequence>
<dbReference type="Pfam" id="PF19851">
    <property type="entry name" value="DUF6326"/>
    <property type="match status" value="1"/>
</dbReference>
<evidence type="ECO:0000256" key="1">
    <source>
        <dbReference type="SAM" id="Phobius"/>
    </source>
</evidence>
<evidence type="ECO:0000313" key="2">
    <source>
        <dbReference type="EMBL" id="GCE76203.1"/>
    </source>
</evidence>
<dbReference type="RefSeq" id="WP_130780804.1">
    <property type="nucleotide sequence ID" value="NZ_BIMR01000080.1"/>
</dbReference>
<dbReference type="Proteomes" id="UP000289954">
    <property type="component" value="Unassembled WGS sequence"/>
</dbReference>
<proteinExistence type="predicted"/>
<name>A0A402DPZ5_9CELL</name>
<keyword evidence="1" id="KW-0472">Membrane</keyword>
<feature type="transmembrane region" description="Helical" evidence="1">
    <location>
        <begin position="27"/>
        <end position="46"/>
    </location>
</feature>
<keyword evidence="1" id="KW-0812">Transmembrane</keyword>
<dbReference type="EMBL" id="BIMR01000080">
    <property type="protein sequence ID" value="GCE76203.1"/>
    <property type="molecule type" value="Genomic_DNA"/>
</dbReference>
<evidence type="ECO:0000313" key="3">
    <source>
        <dbReference type="Proteomes" id="UP000289954"/>
    </source>
</evidence>
<keyword evidence="1" id="KW-1133">Transmembrane helix</keyword>
<feature type="transmembrane region" description="Helical" evidence="1">
    <location>
        <begin position="66"/>
        <end position="84"/>
    </location>
</feature>
<dbReference type="AlphaFoldDB" id="A0A402DPZ5"/>
<accession>A0A402DPZ5</accession>
<feature type="transmembrane region" description="Helical" evidence="1">
    <location>
        <begin position="91"/>
        <end position="113"/>
    </location>
</feature>
<comment type="caution">
    <text evidence="2">The sequence shown here is derived from an EMBL/GenBank/DDBJ whole genome shotgun (WGS) entry which is preliminary data.</text>
</comment>